<comment type="catalytic activity">
    <reaction evidence="8">
        <text>Endonucleolytic cleavage of RNA, removing extra 3' nucleotides from tRNA precursor, generating 3' termini of tRNAs. A 3'-hydroxy group is left at the tRNA terminus and a 5'-phosphoryl group is left at the trailer molecule.</text>
        <dbReference type="EC" id="3.1.26.11"/>
    </reaction>
</comment>
<keyword evidence="5 8" id="KW-0255">Endonuclease</keyword>
<comment type="similarity">
    <text evidence="8">Belongs to the RNase Z family.</text>
</comment>
<dbReference type="Gene3D" id="3.60.15.10">
    <property type="entry name" value="Ribonuclease Z/Hydroxyacylglutathione hydrolase-like"/>
    <property type="match status" value="1"/>
</dbReference>
<dbReference type="HAMAP" id="MF_01818">
    <property type="entry name" value="RNase_Z_BN"/>
    <property type="match status" value="1"/>
</dbReference>
<feature type="binding site" evidence="8">
    <location>
        <position position="213"/>
    </location>
    <ligand>
        <name>Zn(2+)</name>
        <dbReference type="ChEBI" id="CHEBI:29105"/>
        <label>2</label>
        <note>catalytic</note>
    </ligand>
</feature>
<protein>
    <recommendedName>
        <fullName evidence="8">Ribonuclease Z</fullName>
        <shortName evidence="8">RNase Z</shortName>
        <ecNumber evidence="8">3.1.26.11</ecNumber>
    </recommendedName>
    <alternativeName>
        <fullName evidence="8">tRNA 3 endonuclease</fullName>
    </alternativeName>
    <alternativeName>
        <fullName evidence="8">tRNase Z</fullName>
    </alternativeName>
</protein>
<dbReference type="NCBIfam" id="TIGR02651">
    <property type="entry name" value="RNase_Z"/>
    <property type="match status" value="1"/>
</dbReference>
<sequence length="304" mass="34621">MSIQVTVLGFNSAIPTAHTHPSAQVVNVNERFLLIDCGEGTQVQLRKAKIRFSKIDHIFISHLHGDHVFGLVGLISTFQLLGREKPLYIFGPEGIKTFINHQLKLTHSINSFPIEFKELKSAESELIFEDKKVEVYTIPLNHRVYCNGYLIIEKPKLRKLNVEAIQQYSEIETCDYFNIKKGFDFELSDGEIIKNQDLTYPAPAPKKYAYCSDTMYKPDIIPLIQGADLLYHEATFLDELKPTAVRTGHSTAKEAAIIAKEAQVKKLMIGHFSNRYQDFKVLQEEAQKVFPATILPQELKLIEV</sequence>
<feature type="binding site" evidence="8">
    <location>
        <position position="271"/>
    </location>
    <ligand>
        <name>Zn(2+)</name>
        <dbReference type="ChEBI" id="CHEBI:29105"/>
        <label>2</label>
        <note>catalytic</note>
    </ligand>
</feature>
<dbReference type="GO" id="GO:0008270">
    <property type="term" value="F:zinc ion binding"/>
    <property type="evidence" value="ECO:0007669"/>
    <property type="project" value="UniProtKB-UniRule"/>
</dbReference>
<dbReference type="InterPro" id="IPR013471">
    <property type="entry name" value="RNase_Z/BN"/>
</dbReference>
<dbReference type="RefSeq" id="WP_128501163.1">
    <property type="nucleotide sequence ID" value="NZ_CP035107.1"/>
</dbReference>
<comment type="function">
    <text evidence="8">Zinc phosphodiesterase, which displays some tRNA 3'-processing endonuclease activity. Probably involved in tRNA maturation, by removing a 3'-trailer from precursor tRNA.</text>
</comment>
<reference evidence="9 10" key="1">
    <citation type="submission" date="2019-01" db="EMBL/GenBank/DDBJ databases">
        <title>Whole Genome of Ornithobacterium rhinotracheale FARPER-174b.</title>
        <authorList>
            <person name="Tataje-Lavanda L.A."/>
            <person name="Montalvan A."/>
            <person name="Montesinos R."/>
            <person name="Zimic M."/>
            <person name="Fernandez-Sanchez M."/>
            <person name="Fernandez-Diaz M."/>
        </authorList>
    </citation>
    <scope>NUCLEOTIDE SEQUENCE [LARGE SCALE GENOMIC DNA]</scope>
    <source>
        <strain evidence="9 10">FARPER-174b</strain>
    </source>
</reference>
<keyword evidence="6 8" id="KW-0378">Hydrolase</keyword>
<dbReference type="GO" id="GO:0042781">
    <property type="term" value="F:3'-tRNA processing endoribonuclease activity"/>
    <property type="evidence" value="ECO:0007669"/>
    <property type="project" value="UniProtKB-UniRule"/>
</dbReference>
<dbReference type="OrthoDB" id="9800940at2"/>
<dbReference type="NCBIfam" id="NF000801">
    <property type="entry name" value="PRK00055.1-3"/>
    <property type="match status" value="1"/>
</dbReference>
<gene>
    <name evidence="8" type="primary">rnz</name>
    <name evidence="9" type="ORF">EQP59_04685</name>
</gene>
<evidence type="ECO:0000256" key="3">
    <source>
        <dbReference type="ARBA" id="ARBA00022722"/>
    </source>
</evidence>
<dbReference type="PANTHER" id="PTHR46018">
    <property type="entry name" value="ZINC PHOSPHODIESTERASE ELAC PROTEIN 1"/>
    <property type="match status" value="1"/>
</dbReference>
<organism evidence="9 10">
    <name type="scientific">Ornithobacterium rhinotracheale</name>
    <dbReference type="NCBI Taxonomy" id="28251"/>
    <lineage>
        <taxon>Bacteria</taxon>
        <taxon>Pseudomonadati</taxon>
        <taxon>Bacteroidota</taxon>
        <taxon>Flavobacteriia</taxon>
        <taxon>Flavobacteriales</taxon>
        <taxon>Weeksellaceae</taxon>
        <taxon>Ornithobacterium</taxon>
    </lineage>
</organism>
<dbReference type="Proteomes" id="UP000287701">
    <property type="component" value="Chromosome"/>
</dbReference>
<dbReference type="CDD" id="cd07717">
    <property type="entry name" value="RNaseZ_ZiPD-like_MBL-fold"/>
    <property type="match status" value="1"/>
</dbReference>
<dbReference type="AlphaFoldDB" id="A0A410JRA0"/>
<feature type="binding site" evidence="8">
    <location>
        <position position="66"/>
    </location>
    <ligand>
        <name>Zn(2+)</name>
        <dbReference type="ChEBI" id="CHEBI:29105"/>
        <label>2</label>
        <note>catalytic</note>
    </ligand>
</feature>
<dbReference type="InterPro" id="IPR036866">
    <property type="entry name" value="RibonucZ/Hydroxyglut_hydro"/>
</dbReference>
<evidence type="ECO:0000313" key="10">
    <source>
        <dbReference type="Proteomes" id="UP000287701"/>
    </source>
</evidence>
<evidence type="ECO:0000256" key="2">
    <source>
        <dbReference type="ARBA" id="ARBA00022694"/>
    </source>
</evidence>
<dbReference type="EC" id="3.1.26.11" evidence="8"/>
<dbReference type="EMBL" id="CP035107">
    <property type="protein sequence ID" value="QAR30685.1"/>
    <property type="molecule type" value="Genomic_DNA"/>
</dbReference>
<evidence type="ECO:0000256" key="7">
    <source>
        <dbReference type="ARBA" id="ARBA00022833"/>
    </source>
</evidence>
<evidence type="ECO:0000256" key="4">
    <source>
        <dbReference type="ARBA" id="ARBA00022723"/>
    </source>
</evidence>
<evidence type="ECO:0000256" key="1">
    <source>
        <dbReference type="ARBA" id="ARBA00011738"/>
    </source>
</evidence>
<comment type="subunit">
    <text evidence="1 8">Homodimer.</text>
</comment>
<evidence type="ECO:0000256" key="8">
    <source>
        <dbReference type="HAMAP-Rule" id="MF_01818"/>
    </source>
</evidence>
<evidence type="ECO:0000256" key="5">
    <source>
        <dbReference type="ARBA" id="ARBA00022759"/>
    </source>
</evidence>
<dbReference type="Pfam" id="PF23023">
    <property type="entry name" value="Anti-Pycsar_Apyc1"/>
    <property type="match status" value="1"/>
</dbReference>
<feature type="binding site" evidence="8">
    <location>
        <position position="213"/>
    </location>
    <ligand>
        <name>Zn(2+)</name>
        <dbReference type="ChEBI" id="CHEBI:29105"/>
        <label>1</label>
        <note>catalytic</note>
    </ligand>
</feature>
<feature type="binding site" evidence="8">
    <location>
        <position position="142"/>
    </location>
    <ligand>
        <name>Zn(2+)</name>
        <dbReference type="ChEBI" id="CHEBI:29105"/>
        <label>1</label>
        <note>catalytic</note>
    </ligand>
</feature>
<keyword evidence="3 8" id="KW-0540">Nuclease</keyword>
<proteinExistence type="inferred from homology"/>
<keyword evidence="7 8" id="KW-0862">Zinc</keyword>
<dbReference type="SUPFAM" id="SSF56281">
    <property type="entry name" value="Metallo-hydrolase/oxidoreductase"/>
    <property type="match status" value="1"/>
</dbReference>
<feature type="active site" description="Proton acceptor" evidence="8">
    <location>
        <position position="66"/>
    </location>
</feature>
<feature type="binding site" evidence="8">
    <location>
        <position position="64"/>
    </location>
    <ligand>
        <name>Zn(2+)</name>
        <dbReference type="ChEBI" id="CHEBI:29105"/>
        <label>1</label>
        <note>catalytic</note>
    </ligand>
</feature>
<feature type="binding site" evidence="8">
    <location>
        <position position="62"/>
    </location>
    <ligand>
        <name>Zn(2+)</name>
        <dbReference type="ChEBI" id="CHEBI:29105"/>
        <label>1</label>
        <note>catalytic</note>
    </ligand>
</feature>
<keyword evidence="4 8" id="KW-0479">Metal-binding</keyword>
<keyword evidence="2 8" id="KW-0819">tRNA processing</keyword>
<dbReference type="PANTHER" id="PTHR46018:SF2">
    <property type="entry name" value="ZINC PHOSPHODIESTERASE ELAC PROTEIN 1"/>
    <property type="match status" value="1"/>
</dbReference>
<comment type="cofactor">
    <cofactor evidence="8">
        <name>Zn(2+)</name>
        <dbReference type="ChEBI" id="CHEBI:29105"/>
    </cofactor>
    <text evidence="8">Binds 2 Zn(2+) ions.</text>
</comment>
<accession>A0A410JRA0</accession>
<evidence type="ECO:0000313" key="9">
    <source>
        <dbReference type="EMBL" id="QAR30685.1"/>
    </source>
</evidence>
<name>A0A410JRA0_ORNRH</name>
<feature type="binding site" evidence="8">
    <location>
        <position position="67"/>
    </location>
    <ligand>
        <name>Zn(2+)</name>
        <dbReference type="ChEBI" id="CHEBI:29105"/>
        <label>2</label>
        <note>catalytic</note>
    </ligand>
</feature>
<evidence type="ECO:0000256" key="6">
    <source>
        <dbReference type="ARBA" id="ARBA00022801"/>
    </source>
</evidence>